<dbReference type="EMBL" id="CANL01000022">
    <property type="protein sequence ID" value="CCM63777.1"/>
    <property type="molecule type" value="Genomic_DNA"/>
</dbReference>
<evidence type="ECO:0000313" key="2">
    <source>
        <dbReference type="EMBL" id="CCM63777.1"/>
    </source>
</evidence>
<gene>
    <name evidence="2" type="ORF">BN381_290145</name>
</gene>
<evidence type="ECO:0008006" key="4">
    <source>
        <dbReference type="Google" id="ProtNLM"/>
    </source>
</evidence>
<organism evidence="2 3">
    <name type="scientific">Candidatus Neomicrothrix parvicella RN1</name>
    <dbReference type="NCBI Taxonomy" id="1229780"/>
    <lineage>
        <taxon>Bacteria</taxon>
        <taxon>Bacillati</taxon>
        <taxon>Actinomycetota</taxon>
        <taxon>Acidimicrobiia</taxon>
        <taxon>Acidimicrobiales</taxon>
        <taxon>Microthrixaceae</taxon>
        <taxon>Candidatus Neomicrothrix</taxon>
    </lineage>
</organism>
<dbReference type="RefSeq" id="WP_012226866.1">
    <property type="nucleotide sequence ID" value="NZ_HG422565.1"/>
</dbReference>
<dbReference type="AlphaFoldDB" id="R4Z5E5"/>
<dbReference type="OrthoDB" id="5190563at2"/>
<dbReference type="HOGENOM" id="CLU_1902863_0_0_11"/>
<name>R4Z5E5_9ACTN</name>
<comment type="caution">
    <text evidence="2">The sequence shown here is derived from an EMBL/GenBank/DDBJ whole genome shotgun (WGS) entry which is preliminary data.</text>
</comment>
<accession>R4Z5E5</accession>
<protein>
    <recommendedName>
        <fullName evidence="4">Integral membrane protein</fullName>
    </recommendedName>
</protein>
<feature type="transmembrane region" description="Helical" evidence="1">
    <location>
        <begin position="76"/>
        <end position="99"/>
    </location>
</feature>
<proteinExistence type="predicted"/>
<evidence type="ECO:0000256" key="1">
    <source>
        <dbReference type="SAM" id="Phobius"/>
    </source>
</evidence>
<feature type="transmembrane region" description="Helical" evidence="1">
    <location>
        <begin position="111"/>
        <end position="130"/>
    </location>
</feature>
<dbReference type="Proteomes" id="UP000018291">
    <property type="component" value="Unassembled WGS sequence"/>
</dbReference>
<dbReference type="STRING" id="1229780.BN381_290145"/>
<keyword evidence="3" id="KW-1185">Reference proteome</keyword>
<keyword evidence="1" id="KW-1133">Transmembrane helix</keyword>
<feature type="transmembrane region" description="Helical" evidence="1">
    <location>
        <begin position="12"/>
        <end position="32"/>
    </location>
</feature>
<evidence type="ECO:0000313" key="3">
    <source>
        <dbReference type="Proteomes" id="UP000018291"/>
    </source>
</evidence>
<sequence>MGIGSTGYNILNVLHILCAVVAFGPLFLYPSLQRAGATAQIAKLHLYMVIPAMVLLWVFGMGLVGMSDEAIQMSDVWISGGLGAWLVALGVSVFLVRPALTEVGDSAKSKLAAGTGVIHLMLVIGLYFMVFKP</sequence>
<dbReference type="eggNOG" id="ENOG50345EC">
    <property type="taxonomic scope" value="Bacteria"/>
</dbReference>
<keyword evidence="1" id="KW-0472">Membrane</keyword>
<feature type="transmembrane region" description="Helical" evidence="1">
    <location>
        <begin position="44"/>
        <end position="64"/>
    </location>
</feature>
<reference evidence="2 3" key="1">
    <citation type="journal article" date="2013" name="ISME J.">
        <title>Metabolic model for the filamentous 'Candidatus Microthrix parvicella' based on genomic and metagenomic analyses.</title>
        <authorList>
            <person name="Jon McIlroy S."/>
            <person name="Kristiansen R."/>
            <person name="Albertsen M."/>
            <person name="Michael Karst S."/>
            <person name="Rossetti S."/>
            <person name="Lund Nielsen J."/>
            <person name="Tandoi V."/>
            <person name="James Seviour R."/>
            <person name="Nielsen P.H."/>
        </authorList>
    </citation>
    <scope>NUCLEOTIDE SEQUENCE [LARGE SCALE GENOMIC DNA]</scope>
    <source>
        <strain evidence="2 3">RN1</strain>
    </source>
</reference>
<keyword evidence="1" id="KW-0812">Transmembrane</keyword>